<evidence type="ECO:0000313" key="1">
    <source>
        <dbReference type="EMBL" id="PWN67625.1"/>
    </source>
</evidence>
<dbReference type="AlphaFoldDB" id="A0A316X1R4"/>
<proteinExistence type="predicted"/>
<dbReference type="EMBL" id="PPEI02000001">
    <property type="protein sequence ID" value="PWN67625.1"/>
    <property type="molecule type" value="Genomic_DNA"/>
</dbReference>
<dbReference type="RefSeq" id="WP_109618141.1">
    <property type="nucleotide sequence ID" value="NZ_PPEI02000001.1"/>
</dbReference>
<protein>
    <submittedName>
        <fullName evidence="1">Uncharacterized protein</fullName>
    </submittedName>
</protein>
<reference evidence="1" key="1">
    <citation type="submission" date="2018-04" db="EMBL/GenBank/DDBJ databases">
        <title>Draft Genome Sequences of Chryseobacterium lactis NCTC11390T isolated from milk, Chryseobacterium oncorhynchi 701B-08T from rainbow trout, and Chryseobacterium viscerum 687B-08T from diseased fish.</title>
        <authorList>
            <person name="Jeong J.-J."/>
            <person name="Lee Y.J."/>
            <person name="Pathiraja D."/>
            <person name="Park B."/>
            <person name="Choi I.-G."/>
            <person name="Kim K.D."/>
        </authorList>
    </citation>
    <scope>NUCLEOTIDE SEQUENCE [LARGE SCALE GENOMIC DNA]</scope>
    <source>
        <strain evidence="1">701B-08</strain>
    </source>
</reference>
<comment type="caution">
    <text evidence="1">The sequence shown here is derived from an EMBL/GenBank/DDBJ whole genome shotgun (WGS) entry which is preliminary data.</text>
</comment>
<gene>
    <name evidence="1" type="ORF">C1638_003270</name>
</gene>
<dbReference type="OrthoDB" id="1273258at2"/>
<dbReference type="Proteomes" id="UP000236182">
    <property type="component" value="Unassembled WGS sequence"/>
</dbReference>
<name>A0A316X1R4_9FLAO</name>
<evidence type="ECO:0000313" key="2">
    <source>
        <dbReference type="Proteomes" id="UP000236182"/>
    </source>
</evidence>
<accession>A0A316X1R4</accession>
<keyword evidence="2" id="KW-1185">Reference proteome</keyword>
<sequence length="115" mass="13487">METKFAQWAPFRSDLREQFGYLSFNCTLINLDIIGIKLLRTGDVVVITYRGARKTGFIYEGGQLTDQQVFRIFTDMPMNYNELARYEQEYAGRIEILAPPRDNYVFISEQEVSRK</sequence>
<organism evidence="1 2">
    <name type="scientific">Chryseobacterium oncorhynchi</name>
    <dbReference type="NCBI Taxonomy" id="741074"/>
    <lineage>
        <taxon>Bacteria</taxon>
        <taxon>Pseudomonadati</taxon>
        <taxon>Bacteroidota</taxon>
        <taxon>Flavobacteriia</taxon>
        <taxon>Flavobacteriales</taxon>
        <taxon>Weeksellaceae</taxon>
        <taxon>Chryseobacterium group</taxon>
        <taxon>Chryseobacterium</taxon>
    </lineage>
</organism>